<accession>A0ABT7M5U1</accession>
<evidence type="ECO:0000313" key="2">
    <source>
        <dbReference type="Proteomes" id="UP001231924"/>
    </source>
</evidence>
<dbReference type="RefSeq" id="WP_286052260.1">
    <property type="nucleotide sequence ID" value="NZ_JASVWF010000002.1"/>
</dbReference>
<sequence length="53" mass="6397">MRSRLQLLTGRQHTRLETVFGYEEHIAVEVTWWAYQQIIAAYENTDRSRGRRC</sequence>
<comment type="caution">
    <text evidence="1">The sequence shown here is derived from an EMBL/GenBank/DDBJ whole genome shotgun (WGS) entry which is preliminary data.</text>
</comment>
<gene>
    <name evidence="1" type="ORF">QRT03_08670</name>
</gene>
<name>A0ABT7M5U1_9PSEU</name>
<organism evidence="1 2">
    <name type="scientific">Actinomycetospora termitidis</name>
    <dbReference type="NCBI Taxonomy" id="3053470"/>
    <lineage>
        <taxon>Bacteria</taxon>
        <taxon>Bacillati</taxon>
        <taxon>Actinomycetota</taxon>
        <taxon>Actinomycetes</taxon>
        <taxon>Pseudonocardiales</taxon>
        <taxon>Pseudonocardiaceae</taxon>
        <taxon>Actinomycetospora</taxon>
    </lineage>
</organism>
<proteinExistence type="predicted"/>
<reference evidence="1 2" key="1">
    <citation type="submission" date="2023-06" db="EMBL/GenBank/DDBJ databases">
        <title>Actinomycetospora Odt1-22.</title>
        <authorList>
            <person name="Supong K."/>
        </authorList>
    </citation>
    <scope>NUCLEOTIDE SEQUENCE [LARGE SCALE GENOMIC DNA]</scope>
    <source>
        <strain evidence="1 2">Odt1-22</strain>
    </source>
</reference>
<dbReference type="Proteomes" id="UP001231924">
    <property type="component" value="Unassembled WGS sequence"/>
</dbReference>
<evidence type="ECO:0008006" key="3">
    <source>
        <dbReference type="Google" id="ProtNLM"/>
    </source>
</evidence>
<keyword evidence="2" id="KW-1185">Reference proteome</keyword>
<protein>
    <recommendedName>
        <fullName evidence="3">Transposase</fullName>
    </recommendedName>
</protein>
<evidence type="ECO:0000313" key="1">
    <source>
        <dbReference type="EMBL" id="MDL5156024.1"/>
    </source>
</evidence>
<dbReference type="EMBL" id="JASVWF010000002">
    <property type="protein sequence ID" value="MDL5156024.1"/>
    <property type="molecule type" value="Genomic_DNA"/>
</dbReference>